<organism evidence="2 3">
    <name type="scientific">Phormidium pseudopriestleyi FRX01</name>
    <dbReference type="NCBI Taxonomy" id="1759528"/>
    <lineage>
        <taxon>Bacteria</taxon>
        <taxon>Bacillati</taxon>
        <taxon>Cyanobacteriota</taxon>
        <taxon>Cyanophyceae</taxon>
        <taxon>Oscillatoriophycideae</taxon>
        <taxon>Oscillatoriales</taxon>
        <taxon>Oscillatoriaceae</taxon>
        <taxon>Phormidium</taxon>
    </lineage>
</organism>
<accession>A0ABS3FQE4</accession>
<protein>
    <submittedName>
        <fullName evidence="2">Uncharacterized protein</fullName>
    </submittedName>
</protein>
<gene>
    <name evidence="2" type="ORF">J0895_08770</name>
</gene>
<dbReference type="EMBL" id="JAFLQW010000238">
    <property type="protein sequence ID" value="MBO0349194.1"/>
    <property type="molecule type" value="Genomic_DNA"/>
</dbReference>
<proteinExistence type="predicted"/>
<evidence type="ECO:0000256" key="1">
    <source>
        <dbReference type="SAM" id="SignalP"/>
    </source>
</evidence>
<feature type="chain" id="PRO_5047290143" evidence="1">
    <location>
        <begin position="27"/>
        <end position="255"/>
    </location>
</feature>
<keyword evidence="3" id="KW-1185">Reference proteome</keyword>
<evidence type="ECO:0000313" key="2">
    <source>
        <dbReference type="EMBL" id="MBO0349194.1"/>
    </source>
</evidence>
<reference evidence="2 3" key="1">
    <citation type="submission" date="2021-03" db="EMBL/GenBank/DDBJ databases">
        <title>Metabolic Capacity of the Antarctic Cyanobacterium Phormidium pseudopriestleyi that Sustains Oxygenic Photosynthesis in the Presence of Hydrogen Sulfide.</title>
        <authorList>
            <person name="Lumian J.E."/>
            <person name="Jungblut A.D."/>
            <person name="Dillon M.L."/>
            <person name="Hawes I."/>
            <person name="Doran P.T."/>
            <person name="Mackey T.J."/>
            <person name="Dick G.J."/>
            <person name="Grettenberger C.L."/>
            <person name="Sumner D.Y."/>
        </authorList>
    </citation>
    <scope>NUCLEOTIDE SEQUENCE [LARGE SCALE GENOMIC DNA]</scope>
    <source>
        <strain evidence="2 3">FRX01</strain>
    </source>
</reference>
<name>A0ABS3FQE4_9CYAN</name>
<dbReference type="Proteomes" id="UP000664844">
    <property type="component" value="Unassembled WGS sequence"/>
</dbReference>
<sequence length="255" mass="28065">MTYRNTAGYLLSVLMVLALPASPTIGAIEQPVIQEVESNQTAFFWRRQSAPDRLEGVWRIQEARTPRGQAYTGSLDITAIGNTDNLYQVSWETSEGNYSGLGFYEEGRLLVGAGLDEGIYGVALYRIQNDGTLDGKWTLSTANGEVGTELATKGRSGELAGSYQIQSTDPGEEDSSFSGELTITESRDIYQVTWNVDDQTYRGIGLRVDDWLVVGWGTSTNLGVLDYEFKGNEATARWARTGSRELGMEKISLEN</sequence>
<comment type="caution">
    <text evidence="2">The sequence shown here is derived from an EMBL/GenBank/DDBJ whole genome shotgun (WGS) entry which is preliminary data.</text>
</comment>
<feature type="signal peptide" evidence="1">
    <location>
        <begin position="1"/>
        <end position="26"/>
    </location>
</feature>
<dbReference type="RefSeq" id="WP_207087728.1">
    <property type="nucleotide sequence ID" value="NZ_JAFLQW010000238.1"/>
</dbReference>
<evidence type="ECO:0000313" key="3">
    <source>
        <dbReference type="Proteomes" id="UP000664844"/>
    </source>
</evidence>
<keyword evidence="1" id="KW-0732">Signal</keyword>